<dbReference type="AlphaFoldDB" id="A0A1B7N5C8"/>
<dbReference type="OrthoDB" id="3269397at2759"/>
<evidence type="ECO:0000313" key="3">
    <source>
        <dbReference type="Proteomes" id="UP000092154"/>
    </source>
</evidence>
<name>A0A1B7N5C8_9AGAM</name>
<accession>A0A1B7N5C8</accession>
<sequence length="359" mass="40432">MSSRGGGGGEGEDEVGDRNHQDTRRFDDRAPERPHRPPYSPRRDSRERRSRTRSPRHSPSPRRHSRPHSPEGSTYRPSSRGLAMHESDHSPKPPSIPRSHYSEHRRTPSRSPRRSRQRSLSRDIKAEFRQDEKLLLTSPAHSLRSLHAPDEQIALPTSPRAKAEPDDDQLHVRVKIEPLPDSGHLGRSPTSSSRFKEESADRDAEGDFKMRDRSPVQQLHIPTHSPNHAVSALAKTPSTPISPAQSLKQTAPEEPPAEIPKPPTVPYLPPFPKLPSIKERLGSKYREELSQIEAMEAIRARTAAEYVQISKAVRRALHELDLTTMDLRAAQNRREHAENHRKKAAAGFLDIDAEFSAAA</sequence>
<protein>
    <submittedName>
        <fullName evidence="2">Uncharacterized protein</fullName>
    </submittedName>
</protein>
<evidence type="ECO:0000256" key="1">
    <source>
        <dbReference type="SAM" id="MobiDB-lite"/>
    </source>
</evidence>
<feature type="compositionally biased region" description="Basic and acidic residues" evidence="1">
    <location>
        <begin position="161"/>
        <end position="178"/>
    </location>
</feature>
<dbReference type="Proteomes" id="UP000092154">
    <property type="component" value="Unassembled WGS sequence"/>
</dbReference>
<dbReference type="InParanoid" id="A0A1B7N5C8"/>
<feature type="compositionally biased region" description="Basic and acidic residues" evidence="1">
    <location>
        <begin position="120"/>
        <end position="134"/>
    </location>
</feature>
<proteinExistence type="predicted"/>
<reference evidence="2 3" key="1">
    <citation type="submission" date="2016-06" db="EMBL/GenBank/DDBJ databases">
        <title>Comparative genomics of the ectomycorrhizal sister species Rhizopogon vinicolor and Rhizopogon vesiculosus (Basidiomycota: Boletales) reveals a divergence of the mating type B locus.</title>
        <authorList>
            <consortium name="DOE Joint Genome Institute"/>
            <person name="Mujic A.B."/>
            <person name="Kuo A."/>
            <person name="Tritt A."/>
            <person name="Lipzen A."/>
            <person name="Chen C."/>
            <person name="Johnson J."/>
            <person name="Sharma A."/>
            <person name="Barry K."/>
            <person name="Grigoriev I.V."/>
            <person name="Spatafora J.W."/>
        </authorList>
    </citation>
    <scope>NUCLEOTIDE SEQUENCE [LARGE SCALE GENOMIC DNA]</scope>
    <source>
        <strain evidence="2 3">AM-OR11-026</strain>
    </source>
</reference>
<evidence type="ECO:0000313" key="2">
    <source>
        <dbReference type="EMBL" id="OAX40032.1"/>
    </source>
</evidence>
<feature type="compositionally biased region" description="Basic residues" evidence="1">
    <location>
        <begin position="48"/>
        <end position="67"/>
    </location>
</feature>
<dbReference type="STRING" id="1314800.A0A1B7N5C8"/>
<feature type="compositionally biased region" description="Basic and acidic residues" evidence="1">
    <location>
        <begin position="194"/>
        <end position="214"/>
    </location>
</feature>
<feature type="compositionally biased region" description="Polar residues" evidence="1">
    <location>
        <begin position="236"/>
        <end position="249"/>
    </location>
</feature>
<keyword evidence="3" id="KW-1185">Reference proteome</keyword>
<feature type="region of interest" description="Disordered" evidence="1">
    <location>
        <begin position="1"/>
        <end position="273"/>
    </location>
</feature>
<feature type="compositionally biased region" description="Basic residues" evidence="1">
    <location>
        <begin position="107"/>
        <end position="119"/>
    </location>
</feature>
<feature type="compositionally biased region" description="Basic and acidic residues" evidence="1">
    <location>
        <begin position="16"/>
        <end position="47"/>
    </location>
</feature>
<organism evidence="2 3">
    <name type="scientific">Rhizopogon vinicolor AM-OR11-026</name>
    <dbReference type="NCBI Taxonomy" id="1314800"/>
    <lineage>
        <taxon>Eukaryota</taxon>
        <taxon>Fungi</taxon>
        <taxon>Dikarya</taxon>
        <taxon>Basidiomycota</taxon>
        <taxon>Agaricomycotina</taxon>
        <taxon>Agaricomycetes</taxon>
        <taxon>Agaricomycetidae</taxon>
        <taxon>Boletales</taxon>
        <taxon>Suillineae</taxon>
        <taxon>Rhizopogonaceae</taxon>
        <taxon>Rhizopogon</taxon>
    </lineage>
</organism>
<gene>
    <name evidence="2" type="ORF">K503DRAFT_30011</name>
</gene>
<dbReference type="EMBL" id="KV448226">
    <property type="protein sequence ID" value="OAX40032.1"/>
    <property type="molecule type" value="Genomic_DNA"/>
</dbReference>
<feature type="compositionally biased region" description="Pro residues" evidence="1">
    <location>
        <begin position="253"/>
        <end position="273"/>
    </location>
</feature>